<dbReference type="CDD" id="cd00200">
    <property type="entry name" value="WD40"/>
    <property type="match status" value="1"/>
</dbReference>
<dbReference type="FunFam" id="2.130.10.10:FF:000462">
    <property type="entry name" value="Katanin p80 WD40 repeat-containing subunit B1"/>
    <property type="match status" value="1"/>
</dbReference>
<evidence type="ECO:0000313" key="13">
    <source>
        <dbReference type="Proteomes" id="UP000612055"/>
    </source>
</evidence>
<dbReference type="PANTHER" id="PTHR19845:SF0">
    <property type="entry name" value="KATANIN P80 WD40 REPEAT-CONTAINING SUBUNIT B1"/>
    <property type="match status" value="1"/>
</dbReference>
<comment type="similarity">
    <text evidence="7">Belongs to the WD repeat KATNB1 family.</text>
</comment>
<dbReference type="GO" id="GO:0005874">
    <property type="term" value="C:microtubule"/>
    <property type="evidence" value="ECO:0007669"/>
    <property type="project" value="UniProtKB-KW"/>
</dbReference>
<feature type="compositionally biased region" description="Gly residues" evidence="9">
    <location>
        <begin position="379"/>
        <end position="393"/>
    </location>
</feature>
<feature type="domain" description="IFT140 first beta-propeller" evidence="11">
    <location>
        <begin position="79"/>
        <end position="178"/>
    </location>
</feature>
<comment type="function">
    <text evidence="7">May participate in a complex which severs microtubules in an ATP-dependent manner. Microtubule severing may promote rapid reorganization of cellular microtubule arrays.</text>
</comment>
<dbReference type="Pfam" id="PF13925">
    <property type="entry name" value="Katanin_con80"/>
    <property type="match status" value="1"/>
</dbReference>
<evidence type="ECO:0000256" key="3">
    <source>
        <dbReference type="ARBA" id="ARBA00022574"/>
    </source>
</evidence>
<dbReference type="InterPro" id="IPR026962">
    <property type="entry name" value="KTNB1"/>
</dbReference>
<keyword evidence="2 7" id="KW-0963">Cytoplasm</keyword>
<feature type="compositionally biased region" description="Basic and acidic residues" evidence="9">
    <location>
        <begin position="523"/>
        <end position="533"/>
    </location>
</feature>
<evidence type="ECO:0000256" key="4">
    <source>
        <dbReference type="ARBA" id="ARBA00022701"/>
    </source>
</evidence>
<dbReference type="PANTHER" id="PTHR19845">
    <property type="entry name" value="KATANIN P80 SUBUNIT"/>
    <property type="match status" value="1"/>
</dbReference>
<keyword evidence="4 7" id="KW-0493">Microtubule</keyword>
<keyword evidence="5" id="KW-0677">Repeat</keyword>
<reference evidence="12" key="1">
    <citation type="journal article" date="2020" name="bioRxiv">
        <title>Comparative genomics of Chlamydomonas.</title>
        <authorList>
            <person name="Craig R.J."/>
            <person name="Hasan A.R."/>
            <person name="Ness R.W."/>
            <person name="Keightley P.D."/>
        </authorList>
    </citation>
    <scope>NUCLEOTIDE SEQUENCE</scope>
    <source>
        <strain evidence="12">CCAP 11/70</strain>
    </source>
</reference>
<dbReference type="InterPro" id="IPR020472">
    <property type="entry name" value="WD40_PAC1"/>
</dbReference>
<feature type="repeat" description="WD" evidence="8">
    <location>
        <begin position="13"/>
        <end position="45"/>
    </location>
</feature>
<feature type="domain" description="Katanin p80 subunit C-terminal" evidence="10">
    <location>
        <begin position="624"/>
        <end position="779"/>
    </location>
</feature>
<dbReference type="AlphaFoldDB" id="A0A836C3L6"/>
<dbReference type="GO" id="GO:0007019">
    <property type="term" value="P:microtubule depolymerization"/>
    <property type="evidence" value="ECO:0007669"/>
    <property type="project" value="TreeGrafter"/>
</dbReference>
<comment type="caution">
    <text evidence="12">The sequence shown here is derived from an EMBL/GenBank/DDBJ whole genome shotgun (WGS) entry which is preliminary data.</text>
</comment>
<dbReference type="InterPro" id="IPR036322">
    <property type="entry name" value="WD40_repeat_dom_sf"/>
</dbReference>
<feature type="repeat" description="WD" evidence="8">
    <location>
        <begin position="98"/>
        <end position="139"/>
    </location>
</feature>
<dbReference type="InterPro" id="IPR015943">
    <property type="entry name" value="WD40/YVTN_repeat-like_dom_sf"/>
</dbReference>
<evidence type="ECO:0000256" key="7">
    <source>
        <dbReference type="HAMAP-Rule" id="MF_03022"/>
    </source>
</evidence>
<feature type="compositionally biased region" description="Basic and acidic residues" evidence="9">
    <location>
        <begin position="576"/>
        <end position="593"/>
    </location>
</feature>
<feature type="repeat" description="WD" evidence="8">
    <location>
        <begin position="56"/>
        <end position="97"/>
    </location>
</feature>
<evidence type="ECO:0000256" key="8">
    <source>
        <dbReference type="PROSITE-ProRule" id="PRU00221"/>
    </source>
</evidence>
<accession>A0A836C3L6</accession>
<comment type="subcellular location">
    <subcellularLocation>
        <location evidence="1 7">Cytoplasm</location>
        <location evidence="1 7">Cytoskeleton</location>
    </subcellularLocation>
</comment>
<organism evidence="12 13">
    <name type="scientific">Edaphochlamys debaryana</name>
    <dbReference type="NCBI Taxonomy" id="47281"/>
    <lineage>
        <taxon>Eukaryota</taxon>
        <taxon>Viridiplantae</taxon>
        <taxon>Chlorophyta</taxon>
        <taxon>core chlorophytes</taxon>
        <taxon>Chlorophyceae</taxon>
        <taxon>CS clade</taxon>
        <taxon>Chlamydomonadales</taxon>
        <taxon>Chlamydomonadales incertae sedis</taxon>
        <taxon>Edaphochlamys</taxon>
    </lineage>
</organism>
<dbReference type="InterPro" id="IPR028021">
    <property type="entry name" value="Katanin_C-terminal"/>
</dbReference>
<dbReference type="GO" id="GO:0008352">
    <property type="term" value="C:katanin complex"/>
    <property type="evidence" value="ECO:0007669"/>
    <property type="project" value="InterPro"/>
</dbReference>
<evidence type="ECO:0000259" key="10">
    <source>
        <dbReference type="Pfam" id="PF13925"/>
    </source>
</evidence>
<feature type="compositionally biased region" description="Gly residues" evidence="9">
    <location>
        <begin position="594"/>
        <end position="605"/>
    </location>
</feature>
<name>A0A836C3L6_9CHLO</name>
<sequence>MSNQPRYHKLVEFAAHAGDVRCVRIGRKTAGVLVTGGDDKKVNVWAIGRTTASFSLTGHQSSVESVSFDNDECVVASGGANGSIKVFELQSGKVTKSLPGHKSNVVCLAWHPFAPTIVSGSMDTNVKVWSLRDKDAIMTFKGHNAGVSYVRFSPDGNWVASASSDGAVKIWDIKAGKLVTDLCQPTKHEVTGLEFSPTEYVLATSARDKVVRLWDLENFSNYDTTSPEATPVRNICWSKDGRNIFSAVQDGCRVWSAEPMESYDYIDVPWYRVSDLTVNSLRGAQRLLGCSFHSTMVGLFYITLRNVRPFCDDPDFMAREGGASVEGSVYSGQGGGGGNGGGSQPTLAAVAAAAQLPPEGAMRRMAINDRSHDRSGDGYSNGSGSGPGAGGGRSSSASSAAPPAMAAAPASRSGSGSASAGRLPPAGPSAPVVMGGMLPPVGLPPSGAGRYADYGAGAGDSAASDYVRDAGRAASGSSAGARPPMVSVGVGVGDSLMRGALDGAPGGDAGRAQPSQPPARARSYGDRQREPPVEVHAPPYPRQREAAVDLGGPADRDRDQRYQWQDRQGQAGPLGGDRDRDRERDRDRDRDRGLGGGVGAGGGGAAYASVSQSDLEVATALLGKHGAASGLLRKRAQALKLTRNFAAKNDWRGAINCVRRCDDPAVMADLLEAMQERRDGVSLDLVGDVVSAIDTVLFLPNDRQVSAGLDMAAMLVRAFGGTIKDMMGAQRGVGIDLSFEERRERAAKARTALLELVPRLQKMSRHDTLGMRAKDLAAQLSAL</sequence>
<feature type="region of interest" description="Disordered" evidence="9">
    <location>
        <begin position="497"/>
        <end position="606"/>
    </location>
</feature>
<evidence type="ECO:0000313" key="12">
    <source>
        <dbReference type="EMBL" id="KAG2497953.1"/>
    </source>
</evidence>
<evidence type="ECO:0000256" key="2">
    <source>
        <dbReference type="ARBA" id="ARBA00022490"/>
    </source>
</evidence>
<evidence type="ECO:0000259" key="11">
    <source>
        <dbReference type="Pfam" id="PF23383"/>
    </source>
</evidence>
<dbReference type="PROSITE" id="PS00678">
    <property type="entry name" value="WD_REPEATS_1"/>
    <property type="match status" value="2"/>
</dbReference>
<gene>
    <name evidence="12" type="ORF">HYH03_004215</name>
</gene>
<dbReference type="InterPro" id="IPR001680">
    <property type="entry name" value="WD40_rpt"/>
</dbReference>
<feature type="repeat" description="WD" evidence="8">
    <location>
        <begin position="190"/>
        <end position="224"/>
    </location>
</feature>
<dbReference type="HAMAP" id="MF_03022">
    <property type="entry name" value="Katanin_p80_B1"/>
    <property type="match status" value="1"/>
</dbReference>
<dbReference type="InterPro" id="IPR056154">
    <property type="entry name" value="Beta-prop_IFT140_1st"/>
</dbReference>
<evidence type="ECO:0000256" key="9">
    <source>
        <dbReference type="SAM" id="MobiDB-lite"/>
    </source>
</evidence>
<dbReference type="GO" id="GO:0051013">
    <property type="term" value="P:microtubule severing"/>
    <property type="evidence" value="ECO:0007669"/>
    <property type="project" value="UniProtKB-UniRule"/>
</dbReference>
<dbReference type="Gene3D" id="2.130.10.10">
    <property type="entry name" value="YVTN repeat-like/Quinoprotein amine dehydrogenase"/>
    <property type="match status" value="2"/>
</dbReference>
<dbReference type="PROSITE" id="PS50082">
    <property type="entry name" value="WD_REPEATS_2"/>
    <property type="match status" value="5"/>
</dbReference>
<dbReference type="Proteomes" id="UP000612055">
    <property type="component" value="Unassembled WGS sequence"/>
</dbReference>
<evidence type="ECO:0000256" key="5">
    <source>
        <dbReference type="ARBA" id="ARBA00022737"/>
    </source>
</evidence>
<keyword evidence="3 8" id="KW-0853">WD repeat</keyword>
<dbReference type="SUPFAM" id="SSF50978">
    <property type="entry name" value="WD40 repeat-like"/>
    <property type="match status" value="1"/>
</dbReference>
<dbReference type="GO" id="GO:0005737">
    <property type="term" value="C:cytoplasm"/>
    <property type="evidence" value="ECO:0007669"/>
    <property type="project" value="UniProtKB-UniRule"/>
</dbReference>
<proteinExistence type="inferred from homology"/>
<dbReference type="InterPro" id="IPR019775">
    <property type="entry name" value="WD40_repeat_CS"/>
</dbReference>
<dbReference type="SMART" id="SM00320">
    <property type="entry name" value="WD40"/>
    <property type="match status" value="6"/>
</dbReference>
<keyword evidence="13" id="KW-1185">Reference proteome</keyword>
<protein>
    <recommendedName>
        <fullName evidence="7">Katanin p80 WD40 repeat-containing subunit B1 homolog</fullName>
    </recommendedName>
</protein>
<dbReference type="GO" id="GO:0008017">
    <property type="term" value="F:microtubule binding"/>
    <property type="evidence" value="ECO:0007669"/>
    <property type="project" value="UniProtKB-UniRule"/>
</dbReference>
<dbReference type="Pfam" id="PF23383">
    <property type="entry name" value="Beta-prop_IFT140_1st"/>
    <property type="match status" value="1"/>
</dbReference>
<dbReference type="Pfam" id="PF00400">
    <property type="entry name" value="WD40"/>
    <property type="match status" value="2"/>
</dbReference>
<dbReference type="PROSITE" id="PS50294">
    <property type="entry name" value="WD_REPEATS_REGION"/>
    <property type="match status" value="4"/>
</dbReference>
<keyword evidence="6 7" id="KW-0206">Cytoskeleton</keyword>
<dbReference type="OrthoDB" id="538223at2759"/>
<evidence type="ECO:0000256" key="6">
    <source>
        <dbReference type="ARBA" id="ARBA00023212"/>
    </source>
</evidence>
<dbReference type="PRINTS" id="PR00320">
    <property type="entry name" value="GPROTEINBRPT"/>
</dbReference>
<dbReference type="EMBL" id="JAEHOE010000012">
    <property type="protein sequence ID" value="KAG2497953.1"/>
    <property type="molecule type" value="Genomic_DNA"/>
</dbReference>
<feature type="compositionally biased region" description="Low complexity" evidence="9">
    <location>
        <begin position="394"/>
        <end position="426"/>
    </location>
</feature>
<evidence type="ECO:0000256" key="1">
    <source>
        <dbReference type="ARBA" id="ARBA00004245"/>
    </source>
</evidence>
<feature type="repeat" description="WD" evidence="8">
    <location>
        <begin position="140"/>
        <end position="181"/>
    </location>
</feature>
<feature type="region of interest" description="Disordered" evidence="9">
    <location>
        <begin position="370"/>
        <end position="426"/>
    </location>
</feature>